<dbReference type="EMBL" id="FMXO01000001">
    <property type="protein sequence ID" value="SDB03642.1"/>
    <property type="molecule type" value="Genomic_DNA"/>
</dbReference>
<accession>A0A1G6A5E2</accession>
<dbReference type="STRING" id="617002.SAMN05660653_00165"/>
<sequence length="197" mass="21585">MVEKMRLVCPSCGASCSAEAWGNDAKARDVLAVIAGLERPALVVRYLGLFRPANRGLAWDRAGALVEELRSLLGLSELSWRAGRPLLVRPGLWYSAMEILIEKEGVGKLTRPIQNHNLLKAVAYDLAGKQEAGQEREKEEKLRYRADAGRTVGTGAHRPEALVVKGPQPESPDIESVGAGVRGLLQKLRENRANENR</sequence>
<feature type="region of interest" description="Disordered" evidence="1">
    <location>
        <begin position="146"/>
        <end position="177"/>
    </location>
</feature>
<evidence type="ECO:0000313" key="2">
    <source>
        <dbReference type="EMBL" id="SDB03642.1"/>
    </source>
</evidence>
<dbReference type="AlphaFoldDB" id="A0A1G6A5E2"/>
<reference evidence="2 3" key="1">
    <citation type="submission" date="2016-10" db="EMBL/GenBank/DDBJ databases">
        <authorList>
            <person name="de Groot N.N."/>
        </authorList>
    </citation>
    <scope>NUCLEOTIDE SEQUENCE [LARGE SCALE GENOMIC DNA]</scope>
    <source>
        <strain evidence="2 3">ASO4-2</strain>
    </source>
</reference>
<name>A0A1G6A5E2_9BACT</name>
<dbReference type="Proteomes" id="UP000198771">
    <property type="component" value="Unassembled WGS sequence"/>
</dbReference>
<organism evidence="2 3">
    <name type="scientific">Desulfonatronum thiosulfatophilum</name>
    <dbReference type="NCBI Taxonomy" id="617002"/>
    <lineage>
        <taxon>Bacteria</taxon>
        <taxon>Pseudomonadati</taxon>
        <taxon>Thermodesulfobacteriota</taxon>
        <taxon>Desulfovibrionia</taxon>
        <taxon>Desulfovibrionales</taxon>
        <taxon>Desulfonatronaceae</taxon>
        <taxon>Desulfonatronum</taxon>
    </lineage>
</organism>
<gene>
    <name evidence="2" type="ORF">SAMN05660653_00165</name>
</gene>
<proteinExistence type="predicted"/>
<dbReference type="OrthoDB" id="5472058at2"/>
<evidence type="ECO:0000313" key="3">
    <source>
        <dbReference type="Proteomes" id="UP000198771"/>
    </source>
</evidence>
<evidence type="ECO:0000256" key="1">
    <source>
        <dbReference type="SAM" id="MobiDB-lite"/>
    </source>
</evidence>
<dbReference type="RefSeq" id="WP_092116246.1">
    <property type="nucleotide sequence ID" value="NZ_FMXO01000001.1"/>
</dbReference>
<protein>
    <submittedName>
        <fullName evidence="2">Uncharacterized protein</fullName>
    </submittedName>
</protein>
<keyword evidence="3" id="KW-1185">Reference proteome</keyword>